<dbReference type="InterPro" id="IPR009057">
    <property type="entry name" value="Homeodomain-like_sf"/>
</dbReference>
<keyword evidence="7" id="KW-0804">Transcription</keyword>
<keyword evidence="2" id="KW-0963">Cytoplasm</keyword>
<dbReference type="PANTHER" id="PTHR42713">
    <property type="entry name" value="HISTIDINE KINASE-RELATED"/>
    <property type="match status" value="1"/>
</dbReference>
<dbReference type="Proteomes" id="UP000252415">
    <property type="component" value="Unassembled WGS sequence"/>
</dbReference>
<organism evidence="11 12">
    <name type="scientific">Paenibacillus prosopidis</name>
    <dbReference type="NCBI Taxonomy" id="630520"/>
    <lineage>
        <taxon>Bacteria</taxon>
        <taxon>Bacillati</taxon>
        <taxon>Bacillota</taxon>
        <taxon>Bacilli</taxon>
        <taxon>Bacillales</taxon>
        <taxon>Paenibacillaceae</taxon>
        <taxon>Paenibacillus</taxon>
    </lineage>
</organism>
<dbReference type="PRINTS" id="PR00032">
    <property type="entry name" value="HTHARAC"/>
</dbReference>
<protein>
    <submittedName>
        <fullName evidence="11">Two-component system response regulator YesN</fullName>
    </submittedName>
</protein>
<evidence type="ECO:0000256" key="2">
    <source>
        <dbReference type="ARBA" id="ARBA00022490"/>
    </source>
</evidence>
<dbReference type="Pfam" id="PF12833">
    <property type="entry name" value="HTH_18"/>
    <property type="match status" value="1"/>
</dbReference>
<dbReference type="InterPro" id="IPR011006">
    <property type="entry name" value="CheY-like_superfamily"/>
</dbReference>
<dbReference type="PROSITE" id="PS01124">
    <property type="entry name" value="HTH_ARAC_FAMILY_2"/>
    <property type="match status" value="1"/>
</dbReference>
<dbReference type="InterPro" id="IPR051552">
    <property type="entry name" value="HptR"/>
</dbReference>
<evidence type="ECO:0000256" key="6">
    <source>
        <dbReference type="ARBA" id="ARBA00023125"/>
    </source>
</evidence>
<comment type="subcellular location">
    <subcellularLocation>
        <location evidence="1">Cytoplasm</location>
    </subcellularLocation>
</comment>
<dbReference type="CDD" id="cd17536">
    <property type="entry name" value="REC_YesN-like"/>
    <property type="match status" value="1"/>
</dbReference>
<dbReference type="PANTHER" id="PTHR42713:SF3">
    <property type="entry name" value="TRANSCRIPTIONAL REGULATORY PROTEIN HPTR"/>
    <property type="match status" value="1"/>
</dbReference>
<dbReference type="GO" id="GO:0005737">
    <property type="term" value="C:cytoplasm"/>
    <property type="evidence" value="ECO:0007669"/>
    <property type="project" value="UniProtKB-SubCell"/>
</dbReference>
<feature type="domain" description="HTH araC/xylS-type" evidence="9">
    <location>
        <begin position="434"/>
        <end position="532"/>
    </location>
</feature>
<keyword evidence="12" id="KW-1185">Reference proteome</keyword>
<dbReference type="RefSeq" id="WP_114379343.1">
    <property type="nucleotide sequence ID" value="NZ_QPJD01000004.1"/>
</dbReference>
<evidence type="ECO:0000256" key="3">
    <source>
        <dbReference type="ARBA" id="ARBA00022553"/>
    </source>
</evidence>
<keyword evidence="5" id="KW-0805">Transcription regulation</keyword>
<dbReference type="PROSITE" id="PS50110">
    <property type="entry name" value="RESPONSE_REGULATORY"/>
    <property type="match status" value="1"/>
</dbReference>
<dbReference type="InterPro" id="IPR018060">
    <property type="entry name" value="HTH_AraC"/>
</dbReference>
<accession>A0A368W9G5</accession>
<dbReference type="SMART" id="SM00448">
    <property type="entry name" value="REC"/>
    <property type="match status" value="1"/>
</dbReference>
<dbReference type="GO" id="GO:0043565">
    <property type="term" value="F:sequence-specific DNA binding"/>
    <property type="evidence" value="ECO:0007669"/>
    <property type="project" value="InterPro"/>
</dbReference>
<dbReference type="Gene3D" id="3.40.50.2300">
    <property type="match status" value="1"/>
</dbReference>
<gene>
    <name evidence="11" type="ORF">DFP97_10480</name>
</gene>
<feature type="domain" description="Response regulatory" evidence="10">
    <location>
        <begin position="2"/>
        <end position="119"/>
    </location>
</feature>
<name>A0A368W9G5_9BACL</name>
<comment type="caution">
    <text evidence="11">The sequence shown here is derived from an EMBL/GenBank/DDBJ whole genome shotgun (WGS) entry which is preliminary data.</text>
</comment>
<dbReference type="SMART" id="SM00342">
    <property type="entry name" value="HTH_ARAC"/>
    <property type="match status" value="1"/>
</dbReference>
<dbReference type="GO" id="GO:0003700">
    <property type="term" value="F:DNA-binding transcription factor activity"/>
    <property type="evidence" value="ECO:0007669"/>
    <property type="project" value="InterPro"/>
</dbReference>
<evidence type="ECO:0000313" key="12">
    <source>
        <dbReference type="Proteomes" id="UP000252415"/>
    </source>
</evidence>
<feature type="modified residue" description="4-aspartylphosphate" evidence="8">
    <location>
        <position position="54"/>
    </location>
</feature>
<sequence length="532" mass="61664">MNVLLVDDEDYVLDYLKEAIQWEEYGIEEVYGVSSAEEALDISGRVPISVMVTDIQMPEKSGLELLREMRHQHPETKVILLSGFSEFEYAKKALQHGAADYLLKPVTGDEVTASLFKVLALIEDENRQRKHLLAAKDVLQLGLTRMREHLLLDMLLGNRYSPEELERQLDTLHLPFAPDQECFLALIRIETGNEAARHEDFELLSYALLNMAEEIFFQQIKAVPSLWSCKDSHRFVAIVLPAAAFDGNGITRKIETLQQAVQTYMKRTVSILLTRPFVFREDIHRQYLLALNTFWRSIGTRTGLLLTMDEASDAAELRPLTRLHQSPTMLQLMETGRWDEVEDRLDQIIEELDSPVCRTQQNLMEVVYYLFSSFSYMAHKQGDSFSEMIGDVSFLDYPIYFHSTAQIKEWALPLMEQFQRAVSEPASGRSHIIRQIHDFIEEHMQEDVSLTRVGEHVYLHPVYLSRLYKKETGESLSSYILRVRMEKAARMLKSTNKKVADIAKEVGYQKTQYFIRLFKEHYNCTPQTFRNN</sequence>
<dbReference type="GO" id="GO:0000160">
    <property type="term" value="P:phosphorelay signal transduction system"/>
    <property type="evidence" value="ECO:0007669"/>
    <property type="project" value="UniProtKB-KW"/>
</dbReference>
<evidence type="ECO:0000259" key="9">
    <source>
        <dbReference type="PROSITE" id="PS01124"/>
    </source>
</evidence>
<keyword evidence="3 8" id="KW-0597">Phosphoprotein</keyword>
<reference evidence="11 12" key="1">
    <citation type="submission" date="2018-07" db="EMBL/GenBank/DDBJ databases">
        <title>Genomic Encyclopedia of Type Strains, Phase III (KMG-III): the genomes of soil and plant-associated and newly described type strains.</title>
        <authorList>
            <person name="Whitman W."/>
        </authorList>
    </citation>
    <scope>NUCLEOTIDE SEQUENCE [LARGE SCALE GENOMIC DNA]</scope>
    <source>
        <strain evidence="11 12">CECT 7506</strain>
    </source>
</reference>
<evidence type="ECO:0000256" key="7">
    <source>
        <dbReference type="ARBA" id="ARBA00023163"/>
    </source>
</evidence>
<dbReference type="Pfam" id="PF00072">
    <property type="entry name" value="Response_reg"/>
    <property type="match status" value="1"/>
</dbReference>
<dbReference type="AlphaFoldDB" id="A0A368W9G5"/>
<keyword evidence="4" id="KW-0902">Two-component regulatory system</keyword>
<dbReference type="EMBL" id="QPJD01000004">
    <property type="protein sequence ID" value="RCW49422.1"/>
    <property type="molecule type" value="Genomic_DNA"/>
</dbReference>
<proteinExistence type="predicted"/>
<dbReference type="OrthoDB" id="342399at2"/>
<evidence type="ECO:0000256" key="1">
    <source>
        <dbReference type="ARBA" id="ARBA00004496"/>
    </source>
</evidence>
<dbReference type="SUPFAM" id="SSF46689">
    <property type="entry name" value="Homeodomain-like"/>
    <property type="match status" value="2"/>
</dbReference>
<evidence type="ECO:0000256" key="4">
    <source>
        <dbReference type="ARBA" id="ARBA00023012"/>
    </source>
</evidence>
<dbReference type="SUPFAM" id="SSF52172">
    <property type="entry name" value="CheY-like"/>
    <property type="match status" value="1"/>
</dbReference>
<dbReference type="InterPro" id="IPR001789">
    <property type="entry name" value="Sig_transdc_resp-reg_receiver"/>
</dbReference>
<evidence type="ECO:0000256" key="8">
    <source>
        <dbReference type="PROSITE-ProRule" id="PRU00169"/>
    </source>
</evidence>
<keyword evidence="6" id="KW-0238">DNA-binding</keyword>
<evidence type="ECO:0000313" key="11">
    <source>
        <dbReference type="EMBL" id="RCW49422.1"/>
    </source>
</evidence>
<dbReference type="InterPro" id="IPR020449">
    <property type="entry name" value="Tscrpt_reg_AraC-type_HTH"/>
</dbReference>
<dbReference type="Gene3D" id="1.10.10.60">
    <property type="entry name" value="Homeodomain-like"/>
    <property type="match status" value="2"/>
</dbReference>
<evidence type="ECO:0000259" key="10">
    <source>
        <dbReference type="PROSITE" id="PS50110"/>
    </source>
</evidence>
<evidence type="ECO:0000256" key="5">
    <source>
        <dbReference type="ARBA" id="ARBA00023015"/>
    </source>
</evidence>